<dbReference type="InterPro" id="IPR015421">
    <property type="entry name" value="PyrdxlP-dep_Trfase_major"/>
</dbReference>
<dbReference type="SUPFAM" id="SSF56801">
    <property type="entry name" value="Acetyl-CoA synthetase-like"/>
    <property type="match status" value="1"/>
</dbReference>
<reference evidence="7" key="2">
    <citation type="submission" date="2020-09" db="EMBL/GenBank/DDBJ databases">
        <authorList>
            <person name="Sun Q."/>
            <person name="Zhou Y."/>
        </authorList>
    </citation>
    <scope>NUCLEOTIDE SEQUENCE</scope>
    <source>
        <strain evidence="7">CGMCC 1.15290</strain>
    </source>
</reference>
<dbReference type="InterPro" id="IPR015424">
    <property type="entry name" value="PyrdxlP-dep_Trfase"/>
</dbReference>
<evidence type="ECO:0000313" key="8">
    <source>
        <dbReference type="Proteomes" id="UP000627292"/>
    </source>
</evidence>
<dbReference type="InterPro" id="IPR016036">
    <property type="entry name" value="Malonyl_transacylase_ACP-bd"/>
</dbReference>
<dbReference type="Pfam" id="PF00202">
    <property type="entry name" value="Aminotran_3"/>
    <property type="match status" value="1"/>
</dbReference>
<dbReference type="Gene3D" id="3.30.300.30">
    <property type="match status" value="1"/>
</dbReference>
<evidence type="ECO:0008006" key="9">
    <source>
        <dbReference type="Google" id="ProtNLM"/>
    </source>
</evidence>
<dbReference type="SUPFAM" id="SSF53901">
    <property type="entry name" value="Thiolase-like"/>
    <property type="match status" value="1"/>
</dbReference>
<gene>
    <name evidence="7" type="ORF">GCM10011379_09410</name>
</gene>
<accession>A0A917IRA6</accession>
<proteinExistence type="predicted"/>
<evidence type="ECO:0000259" key="5">
    <source>
        <dbReference type="PROSITE" id="PS50075"/>
    </source>
</evidence>
<dbReference type="PANTHER" id="PTHR43775">
    <property type="entry name" value="FATTY ACID SYNTHASE"/>
    <property type="match status" value="1"/>
</dbReference>
<dbReference type="InterPro" id="IPR018201">
    <property type="entry name" value="Ketoacyl_synth_AS"/>
</dbReference>
<dbReference type="InterPro" id="IPR001227">
    <property type="entry name" value="Ac_transferase_dom_sf"/>
</dbReference>
<keyword evidence="8" id="KW-1185">Reference proteome</keyword>
<dbReference type="SUPFAM" id="SSF47336">
    <property type="entry name" value="ACP-like"/>
    <property type="match status" value="2"/>
</dbReference>
<dbReference type="PROSITE" id="PS00606">
    <property type="entry name" value="KS3_1"/>
    <property type="match status" value="1"/>
</dbReference>
<dbReference type="Gene3D" id="3.40.47.10">
    <property type="match status" value="1"/>
</dbReference>
<dbReference type="InterPro" id="IPR014030">
    <property type="entry name" value="Ketoacyl_synth_N"/>
</dbReference>
<dbReference type="Gene3D" id="3.30.70.250">
    <property type="entry name" value="Malonyl-CoA ACP transacylase, ACP-binding"/>
    <property type="match status" value="1"/>
</dbReference>
<dbReference type="Pfam" id="PF13193">
    <property type="entry name" value="AMP-binding_C"/>
    <property type="match status" value="1"/>
</dbReference>
<dbReference type="InterPro" id="IPR014031">
    <property type="entry name" value="Ketoacyl_synth_C"/>
</dbReference>
<feature type="domain" description="Carrier" evidence="5">
    <location>
        <begin position="523"/>
        <end position="597"/>
    </location>
</feature>
<dbReference type="FunFam" id="3.30.300.30:FF:000010">
    <property type="entry name" value="Enterobactin synthetase component F"/>
    <property type="match status" value="1"/>
</dbReference>
<dbReference type="Proteomes" id="UP000627292">
    <property type="component" value="Unassembled WGS sequence"/>
</dbReference>
<dbReference type="InterPro" id="IPR025110">
    <property type="entry name" value="AMP-bd_C"/>
</dbReference>
<dbReference type="GO" id="GO:0004315">
    <property type="term" value="F:3-oxoacyl-[acyl-carrier-protein] synthase activity"/>
    <property type="evidence" value="ECO:0007669"/>
    <property type="project" value="InterPro"/>
</dbReference>
<dbReference type="Pfam" id="PF00501">
    <property type="entry name" value="AMP-binding"/>
    <property type="match status" value="1"/>
</dbReference>
<feature type="domain" description="Carrier" evidence="5">
    <location>
        <begin position="1599"/>
        <end position="1674"/>
    </location>
</feature>
<evidence type="ECO:0000313" key="7">
    <source>
        <dbReference type="EMBL" id="GGH60960.1"/>
    </source>
</evidence>
<dbReference type="PANTHER" id="PTHR43775:SF51">
    <property type="entry name" value="INACTIVE PHENOLPHTHIOCEROL SYNTHESIS POLYKETIDE SYNTHASE TYPE I PKS1-RELATED"/>
    <property type="match status" value="1"/>
</dbReference>
<keyword evidence="2" id="KW-0597">Phosphoprotein</keyword>
<evidence type="ECO:0000256" key="2">
    <source>
        <dbReference type="ARBA" id="ARBA00022553"/>
    </source>
</evidence>
<dbReference type="InterPro" id="IPR000873">
    <property type="entry name" value="AMP-dep_synth/lig_dom"/>
</dbReference>
<dbReference type="GO" id="GO:0044550">
    <property type="term" value="P:secondary metabolite biosynthetic process"/>
    <property type="evidence" value="ECO:0007669"/>
    <property type="project" value="UniProtKB-ARBA"/>
</dbReference>
<evidence type="ECO:0000256" key="1">
    <source>
        <dbReference type="ARBA" id="ARBA00022450"/>
    </source>
</evidence>
<dbReference type="InterPro" id="IPR009081">
    <property type="entry name" value="PP-bd_ACP"/>
</dbReference>
<dbReference type="Gene3D" id="3.40.50.12780">
    <property type="entry name" value="N-terminal domain of ligase-like"/>
    <property type="match status" value="1"/>
</dbReference>
<dbReference type="NCBIfam" id="TIGR01733">
    <property type="entry name" value="AA-adenyl-dom"/>
    <property type="match status" value="1"/>
</dbReference>
<dbReference type="InterPro" id="IPR015422">
    <property type="entry name" value="PyrdxlP-dep_Trfase_small"/>
</dbReference>
<dbReference type="GO" id="GO:0004312">
    <property type="term" value="F:fatty acid synthase activity"/>
    <property type="evidence" value="ECO:0007669"/>
    <property type="project" value="TreeGrafter"/>
</dbReference>
<dbReference type="Gene3D" id="3.40.640.10">
    <property type="entry name" value="Type I PLP-dependent aspartate aminotransferase-like (Major domain)"/>
    <property type="match status" value="1"/>
</dbReference>
<sequence>MPLYLLFQQQVQLHPDAVALSFHNESLTYRELHERSVRLSHSIASLPGSIIAISSARGIDMIVSLLAIHFAGKAYLPLDTSYPVQRLQQQIADAGVQYCLYPPKESVFFEALGLKPVLTGEVTVTRAAGLQELKVQASSDTKDMSGLAGTKVFPLAYVLFTSGSTGKPKGVCMGNEAVVNLIRWQNRHSVAAAGDATLQFAPLGFDVSFQEIWATLTTGGILVLIEDHWRMDAEQLLQVLEAKQVKRLFLPFVALQMLAETCVSTGKYPAALREVMTAGEQLKVTPQLRTFFQKLSSCVLYNQYGPTECHVVTELVLSGSPLLWPDLPGIGTTINGAEIYILDETGQCLQPGVTGELCIAGVCVAEGYLNLPEQTAEKFRYWQHPEKGSMRVYHTGDRAHYTTDGMLVFEGRGDGQVKIRGYRVETGEVELALHRLPGVKDAVVMVREDEPGARQLVAYLKSDRNDTLPAAMARQQLLQLLPEYMIPDAFVWLDTFPVTASGKADRKALPAPVRNRVADGARLPVTAVEKQIAQVWQTVLRVDGIGLDDSFFEWGGNSLLAQRAVLLLREQGIAFPVTKLYQYPTIGTLAAYLEDGQQAAFIQTVQPVRQQQMDVAVVGMACRFPGADTPEAFWNLLKEGREGIRFFTDAELDETVPAVQRQHADYVKARGVINDVALFDAGFWGITPRLAEVMDPQQRVFLEIAREVLESTGHLPAVYNGSIGVYAGSGSSSYFQKQVLTRPDILEQAGRLQADTLNEKEYLSTRTAYHLNLKGPAVSVFSACSTSLLAVTQAVEALRNGKCHVAVAGGVSITTPVNSGHLYQEGAMFSRDGHTRSFDANTSGTVFSDGAGVVLLKPLEAAIEAGDTIYAVIRGVGITNDGGHKVSFSAPDAAGQAGAIAQALQDAGVQANAIGYVEAHGTATPVGDPIEIEGLKMAYGNTLQKQYCAIGSVKSNIGHLTHAAGVAGLIKTALSLYHRQLPATLHYHTPNPEIDFTNSPFYVNDKHAEWDSASVRRAGVSSFGVGGTNVHVVLEEYPVPVLQNEAQKSAHVDGRQSSLMDSNLAQQDTALISWSAQSQESLLLYAERLMEYLQQHQETRLRDMAYTLHTTRENFRFRQVVVAHNVAQLQERLSNVVNAHKKLALQGATEQTHTSQAAAQLVPAQVPGVAFLFPGQGAQFAGMGRALYEREVVYRTAVDTCAAIIQQLCGIDIPDVLFTKDADDKRLHNTLYTQPALFVTEYAMAQWWMSKGIEPEILLGHSVGEFVAAHLAGVFSLADALLLITSRGRLISELPGGSMLSVRAAVSALPALPASLSIAAVNAPALCVVAGDTAEVAAYAKLLDAAGILNKALNTSHAFHSAAMQAAVPAFEQVIHTIPLHIPRKPVVSTVTGTWLTDAEATSAAYWTHHMCATVQFSAAVQFAAAQQKLVLLEVGPGKTLATLALQQLKRQESAGVSDAVATHRAGGAHVSNTQSKSGAEITVMAGIPDMQAEQVREALLEQLGRLWQLGIKPDWRALYVNTHVQRILLPAYAYHKKYYWLGPVSDNTKAMNAIAEDVVDTRTAPQFTNRDSGTETGVQTNTTLVTTARPVSAISRKERLQQRVAALLEEASGIVLPADDYRASFIELGMDSLLLTQAAISLQKAFGVPVSFRQLNDTCTSVVLLADYLSGVLPDEPEAAEVNEVVLPAGSDAPLDVIMRQLADLSRQVAALQQPGKVMQKVTPSAALTVTEQQELKKPFGAAARIDKKGTALSGIQQQFLDALTARYTARTGKSKAYTQEHRWHMADPRVVSGFKPQTKELVYPIVANKSKGSRLWDVDGNEYIDVLNGFGSSMLGYQPEVLKKAVLQQVEDGYEIGPQHVLSGEVARMICSFTGFDRAALCNTGSEAVLGAMRIARTVTGRSLIVAFTGSYHGIADEVIVRGTKQLKSFPAAPGILPEAVQNMLILEYGTEQSLQLIRERAHELAAVLVEPVQSRRPEFQPVAFLKAVREITQEAGSVLIFDEVITGFRSHPGGAQAMFGIQADIGTYGKVIGGGMPIGAIAGKRQFMDALDGGHWQYGDDSVPEAGVTYFAGTFVRHPLALAAAHATLTYLQQKGGALQEQMNLLTNYLVSGLNRICRQQQVPVYAVHFSSLWKLKFHEEYPYSELLFTLLREKGIHIWDGFPCFLTEAHTTEDVDTILQVFEESIAALKAVQLVPVYIHAAAGRKPAADVFEAAPHPAARLGRNAAGNPAWFLPDPKHKGKYLEIIES</sequence>
<comment type="caution">
    <text evidence="7">The sequence shown here is derived from an EMBL/GenBank/DDBJ whole genome shotgun (WGS) entry which is preliminary data.</text>
</comment>
<dbReference type="SMART" id="SM00825">
    <property type="entry name" value="PKS_KS"/>
    <property type="match status" value="1"/>
</dbReference>
<dbReference type="Pfam" id="PF00698">
    <property type="entry name" value="Acyl_transf_1"/>
    <property type="match status" value="1"/>
</dbReference>
<dbReference type="InterPro" id="IPR020845">
    <property type="entry name" value="AMP-binding_CS"/>
</dbReference>
<dbReference type="Gene3D" id="3.40.366.10">
    <property type="entry name" value="Malonyl-Coenzyme A Acyl Carrier Protein, domain 2"/>
    <property type="match status" value="1"/>
</dbReference>
<keyword evidence="1" id="KW-0596">Phosphopantetheine</keyword>
<dbReference type="Pfam" id="PF16197">
    <property type="entry name" value="KAsynt_C_assoc"/>
    <property type="match status" value="1"/>
</dbReference>
<dbReference type="InterPro" id="IPR050091">
    <property type="entry name" value="PKS_NRPS_Biosynth_Enz"/>
</dbReference>
<dbReference type="PROSITE" id="PS50075">
    <property type="entry name" value="CARRIER"/>
    <property type="match status" value="2"/>
</dbReference>
<dbReference type="InterPro" id="IPR032821">
    <property type="entry name" value="PKS_assoc"/>
</dbReference>
<dbReference type="InterPro" id="IPR010071">
    <property type="entry name" value="AA_adenyl_dom"/>
</dbReference>
<dbReference type="InterPro" id="IPR014043">
    <property type="entry name" value="Acyl_transferase_dom"/>
</dbReference>
<dbReference type="CDD" id="cd00833">
    <property type="entry name" value="PKS"/>
    <property type="match status" value="1"/>
</dbReference>
<dbReference type="Pfam" id="PF00109">
    <property type="entry name" value="ketoacyl-synt"/>
    <property type="match status" value="1"/>
</dbReference>
<dbReference type="SMART" id="SM00827">
    <property type="entry name" value="PKS_AT"/>
    <property type="match status" value="1"/>
</dbReference>
<feature type="domain" description="Ketosynthase family 3 (KS3)" evidence="6">
    <location>
        <begin position="612"/>
        <end position="1036"/>
    </location>
</feature>
<keyword evidence="3" id="KW-0808">Transferase</keyword>
<organism evidence="7 8">
    <name type="scientific">Filimonas zeae</name>
    <dbReference type="NCBI Taxonomy" id="1737353"/>
    <lineage>
        <taxon>Bacteria</taxon>
        <taxon>Pseudomonadati</taxon>
        <taxon>Bacteroidota</taxon>
        <taxon>Chitinophagia</taxon>
        <taxon>Chitinophagales</taxon>
        <taxon>Chitinophagaceae</taxon>
        <taxon>Filimonas</taxon>
    </lineage>
</organism>
<dbReference type="SUPFAM" id="SSF52151">
    <property type="entry name" value="FabD/lysophospholipase-like"/>
    <property type="match status" value="1"/>
</dbReference>
<dbReference type="GO" id="GO:0030170">
    <property type="term" value="F:pyridoxal phosphate binding"/>
    <property type="evidence" value="ECO:0007669"/>
    <property type="project" value="InterPro"/>
</dbReference>
<dbReference type="Gene3D" id="3.30.70.3290">
    <property type="match status" value="1"/>
</dbReference>
<dbReference type="PROSITE" id="PS52004">
    <property type="entry name" value="KS3_2"/>
    <property type="match status" value="1"/>
</dbReference>
<dbReference type="GO" id="GO:0006633">
    <property type="term" value="P:fatty acid biosynthetic process"/>
    <property type="evidence" value="ECO:0007669"/>
    <property type="project" value="InterPro"/>
</dbReference>
<evidence type="ECO:0000256" key="4">
    <source>
        <dbReference type="ARBA" id="ARBA00022898"/>
    </source>
</evidence>
<dbReference type="InterPro" id="IPR016035">
    <property type="entry name" value="Acyl_Trfase/lysoPLipase"/>
</dbReference>
<dbReference type="GO" id="GO:0008483">
    <property type="term" value="F:transaminase activity"/>
    <property type="evidence" value="ECO:0007669"/>
    <property type="project" value="InterPro"/>
</dbReference>
<dbReference type="Gene3D" id="3.90.1150.10">
    <property type="entry name" value="Aspartate Aminotransferase, domain 1"/>
    <property type="match status" value="1"/>
</dbReference>
<dbReference type="SUPFAM" id="SSF55048">
    <property type="entry name" value="Probable ACP-binding domain of malonyl-CoA ACP transacylase"/>
    <property type="match status" value="1"/>
</dbReference>
<reference evidence="7" key="1">
    <citation type="journal article" date="2014" name="Int. J. Syst. Evol. Microbiol.">
        <title>Complete genome sequence of Corynebacterium casei LMG S-19264T (=DSM 44701T), isolated from a smear-ripened cheese.</title>
        <authorList>
            <consortium name="US DOE Joint Genome Institute (JGI-PGF)"/>
            <person name="Walter F."/>
            <person name="Albersmeier A."/>
            <person name="Kalinowski J."/>
            <person name="Ruckert C."/>
        </authorList>
    </citation>
    <scope>NUCLEOTIDE SEQUENCE</scope>
    <source>
        <strain evidence="7">CGMCC 1.15290</strain>
    </source>
</reference>
<dbReference type="InterPro" id="IPR005814">
    <property type="entry name" value="Aminotrans_3"/>
</dbReference>
<dbReference type="SUPFAM" id="SSF53383">
    <property type="entry name" value="PLP-dependent transferases"/>
    <property type="match status" value="1"/>
</dbReference>
<dbReference type="InterPro" id="IPR036736">
    <property type="entry name" value="ACP-like_sf"/>
</dbReference>
<dbReference type="GO" id="GO:0031177">
    <property type="term" value="F:phosphopantetheine binding"/>
    <property type="evidence" value="ECO:0007669"/>
    <property type="project" value="InterPro"/>
</dbReference>
<dbReference type="InterPro" id="IPR020806">
    <property type="entry name" value="PKS_PP-bd"/>
</dbReference>
<dbReference type="InterPro" id="IPR016039">
    <property type="entry name" value="Thiolase-like"/>
</dbReference>
<dbReference type="InterPro" id="IPR045851">
    <property type="entry name" value="AMP-bd_C_sf"/>
</dbReference>
<dbReference type="InterPro" id="IPR020841">
    <property type="entry name" value="PKS_Beta-ketoAc_synthase_dom"/>
</dbReference>
<evidence type="ECO:0000259" key="6">
    <source>
        <dbReference type="PROSITE" id="PS52004"/>
    </source>
</evidence>
<dbReference type="SMART" id="SM00823">
    <property type="entry name" value="PKS_PP"/>
    <property type="match status" value="2"/>
</dbReference>
<dbReference type="PROSITE" id="PS00455">
    <property type="entry name" value="AMP_BINDING"/>
    <property type="match status" value="1"/>
</dbReference>
<dbReference type="EMBL" id="BMIB01000001">
    <property type="protein sequence ID" value="GGH60960.1"/>
    <property type="molecule type" value="Genomic_DNA"/>
</dbReference>
<dbReference type="InterPro" id="IPR042099">
    <property type="entry name" value="ANL_N_sf"/>
</dbReference>
<keyword evidence="4" id="KW-0663">Pyridoxal phosphate</keyword>
<name>A0A917IRA6_9BACT</name>
<evidence type="ECO:0000256" key="3">
    <source>
        <dbReference type="ARBA" id="ARBA00022679"/>
    </source>
</evidence>
<protein>
    <recommendedName>
        <fullName evidence="9">Amino acid adenylation domain-containing protein</fullName>
    </recommendedName>
</protein>
<dbReference type="Pfam" id="PF02801">
    <property type="entry name" value="Ketoacyl-synt_C"/>
    <property type="match status" value="1"/>
</dbReference>
<dbReference type="Pfam" id="PF00550">
    <property type="entry name" value="PP-binding"/>
    <property type="match status" value="2"/>
</dbReference>
<dbReference type="Gene3D" id="1.10.1200.10">
    <property type="entry name" value="ACP-like"/>
    <property type="match status" value="2"/>
</dbReference>